<accession>A0A2S7UVA1</accession>
<dbReference type="CDD" id="cd20303">
    <property type="entry name" value="cupin_ChrR_1"/>
    <property type="match status" value="2"/>
</dbReference>
<dbReference type="SUPFAM" id="SSF51182">
    <property type="entry name" value="RmlC-like cupins"/>
    <property type="match status" value="2"/>
</dbReference>
<dbReference type="AlphaFoldDB" id="A0A2S7UVA1"/>
<sequence length="214" mass="24367">MLNMNFEQHVVIDTTQQPWQQSPAQGVWRKPLARAEQERGHATSVVKYEAGSRFSEHPHPKGEEIFVLEGIFSDETGDYPAGTYIRNPEGFSHSPFSKDGCTLFVKLYQFQANDSEQVRIDTQQTQWLQGQGNLQVMPLHSFGTESTALVFWPAGEKFVPHTHMGGEEIFVLQGEFIDEHGRYPAGTWIRSPHLSRHHPYVEQDTIILVKVGHI</sequence>
<dbReference type="OrthoDB" id="9801227at2"/>
<dbReference type="EMBL" id="MSCH01000003">
    <property type="protein sequence ID" value="PQJ53452.1"/>
    <property type="molecule type" value="Genomic_DNA"/>
</dbReference>
<protein>
    <submittedName>
        <fullName evidence="2">Cupin</fullName>
    </submittedName>
</protein>
<feature type="domain" description="ChrR-like cupin" evidence="1">
    <location>
        <begin position="8"/>
        <end position="110"/>
    </location>
</feature>
<dbReference type="InterPro" id="IPR014710">
    <property type="entry name" value="RmlC-like_jellyroll"/>
</dbReference>
<organism evidence="2 3">
    <name type="scientific">Psychrosphaera saromensis</name>
    <dbReference type="NCBI Taxonomy" id="716813"/>
    <lineage>
        <taxon>Bacteria</taxon>
        <taxon>Pseudomonadati</taxon>
        <taxon>Pseudomonadota</taxon>
        <taxon>Gammaproteobacteria</taxon>
        <taxon>Alteromonadales</taxon>
        <taxon>Pseudoalteromonadaceae</taxon>
        <taxon>Psychrosphaera</taxon>
    </lineage>
</organism>
<dbReference type="RefSeq" id="WP_105051938.1">
    <property type="nucleotide sequence ID" value="NZ_BMYG01000003.1"/>
</dbReference>
<reference evidence="2 3" key="1">
    <citation type="submission" date="2016-12" db="EMBL/GenBank/DDBJ databases">
        <title>Diversity of luminous bacteria.</title>
        <authorList>
            <person name="Yoshizawa S."/>
            <person name="Kogure K."/>
        </authorList>
    </citation>
    <scope>NUCLEOTIDE SEQUENCE [LARGE SCALE GENOMIC DNA]</scope>
    <source>
        <strain evidence="2 3">SA4-48</strain>
    </source>
</reference>
<dbReference type="Gene3D" id="2.60.120.10">
    <property type="entry name" value="Jelly Rolls"/>
    <property type="match status" value="1"/>
</dbReference>
<evidence type="ECO:0000313" key="2">
    <source>
        <dbReference type="EMBL" id="PQJ53452.1"/>
    </source>
</evidence>
<feature type="domain" description="ChrR-like cupin" evidence="1">
    <location>
        <begin position="116"/>
        <end position="213"/>
    </location>
</feature>
<name>A0A2S7UVA1_9GAMM</name>
<evidence type="ECO:0000259" key="1">
    <source>
        <dbReference type="Pfam" id="PF12973"/>
    </source>
</evidence>
<dbReference type="InterPro" id="IPR011051">
    <property type="entry name" value="RmlC_Cupin_sf"/>
</dbReference>
<comment type="caution">
    <text evidence="2">The sequence shown here is derived from an EMBL/GenBank/DDBJ whole genome shotgun (WGS) entry which is preliminary data.</text>
</comment>
<dbReference type="InterPro" id="IPR025979">
    <property type="entry name" value="ChrR-like_cupin_dom"/>
</dbReference>
<keyword evidence="3" id="KW-1185">Reference proteome</keyword>
<gene>
    <name evidence="2" type="ORF">BTO11_07085</name>
</gene>
<dbReference type="Proteomes" id="UP000239007">
    <property type="component" value="Unassembled WGS sequence"/>
</dbReference>
<proteinExistence type="predicted"/>
<dbReference type="Pfam" id="PF12973">
    <property type="entry name" value="Cupin_7"/>
    <property type="match status" value="2"/>
</dbReference>
<evidence type="ECO:0000313" key="3">
    <source>
        <dbReference type="Proteomes" id="UP000239007"/>
    </source>
</evidence>